<dbReference type="Pfam" id="PF13715">
    <property type="entry name" value="CarbopepD_reg_2"/>
    <property type="match status" value="1"/>
</dbReference>
<dbReference type="InterPro" id="IPR036942">
    <property type="entry name" value="Beta-barrel_TonB_sf"/>
</dbReference>
<dbReference type="InterPro" id="IPR023996">
    <property type="entry name" value="TonB-dep_OMP_SusC/RagA"/>
</dbReference>
<keyword evidence="5 9" id="KW-0798">TonB box</keyword>
<dbReference type="EMBL" id="JBEOKT010000006">
    <property type="protein sequence ID" value="MER2997577.1"/>
    <property type="molecule type" value="Genomic_DNA"/>
</dbReference>
<evidence type="ECO:0000256" key="4">
    <source>
        <dbReference type="ARBA" id="ARBA00022692"/>
    </source>
</evidence>
<dbReference type="SUPFAM" id="SSF56935">
    <property type="entry name" value="Porins"/>
    <property type="match status" value="1"/>
</dbReference>
<dbReference type="Gene3D" id="2.40.170.20">
    <property type="entry name" value="TonB-dependent receptor, beta-barrel domain"/>
    <property type="match status" value="1"/>
</dbReference>
<evidence type="ECO:0000313" key="13">
    <source>
        <dbReference type="EMBL" id="MER2997577.1"/>
    </source>
</evidence>
<evidence type="ECO:0000313" key="14">
    <source>
        <dbReference type="Proteomes" id="UP001476807"/>
    </source>
</evidence>
<protein>
    <submittedName>
        <fullName evidence="13">TonB-dependent receptor</fullName>
    </submittedName>
</protein>
<gene>
    <name evidence="13" type="ORF">ABS362_08460</name>
</gene>
<keyword evidence="13" id="KW-0675">Receptor</keyword>
<dbReference type="Gene3D" id="2.170.130.10">
    <property type="entry name" value="TonB-dependent receptor, plug domain"/>
    <property type="match status" value="1"/>
</dbReference>
<dbReference type="InterPro" id="IPR012910">
    <property type="entry name" value="Plug_dom"/>
</dbReference>
<keyword evidence="2 8" id="KW-0813">Transport</keyword>
<evidence type="ECO:0000259" key="12">
    <source>
        <dbReference type="Pfam" id="PF07715"/>
    </source>
</evidence>
<accession>A0ABV1RTX8</accession>
<keyword evidence="4 8" id="KW-0812">Transmembrane</keyword>
<keyword evidence="10" id="KW-0732">Signal</keyword>
<feature type="chain" id="PRO_5046868412" evidence="10">
    <location>
        <begin position="29"/>
        <end position="1010"/>
    </location>
</feature>
<dbReference type="NCBIfam" id="TIGR04057">
    <property type="entry name" value="SusC_RagA_signa"/>
    <property type="match status" value="1"/>
</dbReference>
<keyword evidence="6 8" id="KW-0472">Membrane</keyword>
<dbReference type="InterPro" id="IPR037066">
    <property type="entry name" value="Plug_dom_sf"/>
</dbReference>
<reference evidence="13 14" key="1">
    <citation type="submission" date="2024-06" db="EMBL/GenBank/DDBJ databases">
        <title>Pontibacter populi HYL7-15.</title>
        <authorList>
            <person name="Kim M.K."/>
        </authorList>
    </citation>
    <scope>NUCLEOTIDE SEQUENCE [LARGE SCALE GENOMIC DNA]</scope>
    <source>
        <strain evidence="13 14">HYL7-15</strain>
    </source>
</reference>
<feature type="signal peptide" evidence="10">
    <location>
        <begin position="1"/>
        <end position="28"/>
    </location>
</feature>
<keyword evidence="7 8" id="KW-0998">Cell outer membrane</keyword>
<dbReference type="Gene3D" id="2.60.40.1120">
    <property type="entry name" value="Carboxypeptidase-like, regulatory domain"/>
    <property type="match status" value="1"/>
</dbReference>
<organism evidence="13 14">
    <name type="scientific">Pontibacter populi</name>
    <dbReference type="NCBI Taxonomy" id="890055"/>
    <lineage>
        <taxon>Bacteria</taxon>
        <taxon>Pseudomonadati</taxon>
        <taxon>Bacteroidota</taxon>
        <taxon>Cytophagia</taxon>
        <taxon>Cytophagales</taxon>
        <taxon>Hymenobacteraceae</taxon>
        <taxon>Pontibacter</taxon>
    </lineage>
</organism>
<evidence type="ECO:0000256" key="8">
    <source>
        <dbReference type="PROSITE-ProRule" id="PRU01360"/>
    </source>
</evidence>
<comment type="similarity">
    <text evidence="8 9">Belongs to the TonB-dependent receptor family.</text>
</comment>
<feature type="domain" description="TonB-dependent receptor plug" evidence="12">
    <location>
        <begin position="143"/>
        <end position="259"/>
    </location>
</feature>
<evidence type="ECO:0000256" key="3">
    <source>
        <dbReference type="ARBA" id="ARBA00022452"/>
    </source>
</evidence>
<proteinExistence type="inferred from homology"/>
<evidence type="ECO:0000256" key="6">
    <source>
        <dbReference type="ARBA" id="ARBA00023136"/>
    </source>
</evidence>
<dbReference type="Pfam" id="PF00593">
    <property type="entry name" value="TonB_dep_Rec_b-barrel"/>
    <property type="match status" value="1"/>
</dbReference>
<dbReference type="NCBIfam" id="TIGR04056">
    <property type="entry name" value="OMP_RagA_SusC"/>
    <property type="match status" value="1"/>
</dbReference>
<evidence type="ECO:0000256" key="10">
    <source>
        <dbReference type="SAM" id="SignalP"/>
    </source>
</evidence>
<dbReference type="InterPro" id="IPR000531">
    <property type="entry name" value="Beta-barrel_TonB"/>
</dbReference>
<dbReference type="InterPro" id="IPR008969">
    <property type="entry name" value="CarboxyPept-like_regulatory"/>
</dbReference>
<evidence type="ECO:0000256" key="1">
    <source>
        <dbReference type="ARBA" id="ARBA00004571"/>
    </source>
</evidence>
<dbReference type="InterPro" id="IPR023997">
    <property type="entry name" value="TonB-dep_OMP_SusC/RagA_CS"/>
</dbReference>
<dbReference type="SUPFAM" id="SSF49464">
    <property type="entry name" value="Carboxypeptidase regulatory domain-like"/>
    <property type="match status" value="1"/>
</dbReference>
<evidence type="ECO:0000256" key="5">
    <source>
        <dbReference type="ARBA" id="ARBA00023077"/>
    </source>
</evidence>
<keyword evidence="3 8" id="KW-1134">Transmembrane beta strand</keyword>
<evidence type="ECO:0000256" key="7">
    <source>
        <dbReference type="ARBA" id="ARBA00023237"/>
    </source>
</evidence>
<comment type="subcellular location">
    <subcellularLocation>
        <location evidence="1 8">Cell outer membrane</location>
        <topology evidence="1 8">Multi-pass membrane protein</topology>
    </subcellularLocation>
</comment>
<comment type="caution">
    <text evidence="13">The sequence shown here is derived from an EMBL/GenBank/DDBJ whole genome shotgun (WGS) entry which is preliminary data.</text>
</comment>
<sequence length="1010" mass="110597">MRDKSKRRMSFGLTVAICCLYMTGNANAGNVGGTIAEYKAESSYIAPGKQQGVTLKGKVVNENGEGLPGVTVVLKGTTTGTSTDINGNFSLNVPQTGGTLVLSFIGYTTQEVAIGGQTTFNVALQPDVKALEEIVVVGYGTQKKSDVTGSVTSVSSDDFVQGQVTTPEQLIQGKVAGVAITSNSGAPGSGSTIRIRGGSSLYATNDPLIVIDGVPVDNGSISGSANALSMINPNDIASFNILKDASATAIYGSRASNGVIIITTKKGKAGDKLAVNFSTLHSLSTVPNTIDVLSGDEFRTLVNQYGNSDQKALLRGFNTDWQDQIYRTAYTTDNNISVSGSVKDIPYRVSVGYLNQDGVLKTSNFERTSLGVSLNPSFLDDHLTTNVNFKGSQTSSVFANEGAISAAIIFDPTRPVYTGSTRNGGFFQWEKNGVFNPLAPTNPLSLLMQRNDQGEANRWLGNVQLDYKFHFLPELRANLNLGTDRSDSEGYILTDADHAPNQWKVQTISEYAQEKENNLADFYLNYQKEYTSIQSRVDATAGYSFQEFIAESPEFAFRNNETGEPLGQEPDYIPSYSQHRLKSYFGRLNYTFMDRYILTGTVRYDGSTRFSEDNRWGVFPALAFAWRLGEEAFLQNVNALSDLKLRLGYGITGQQDIGRLFPYLAFYTRADNTAQYQFGDTFYPTFRAQGYDEKIKWEETATFNAGLDFGFANNRVTGTIDYFFKDTKDLLAEITVAAGTNLTNRLATNVGNMETKGLEVALDFVAVSNSKLTWNIGINGTVIDQEITSLSKVDNPEFSGYDVGGITGGTGNFIQKYAVGYAPNTFYVYKQVYDESGKPVEGLYADMNGDGVIGSDDRYLFKKPTADFTLGFNTQVAYGNWDLSMVLRGSFNNYVYNNVYSNLAARQSYSFGDYLNNVSSNVLETEFGNYQYFSDYYIENASFLRMDNISLGYNFGNIIGDKVGLRATANVQNVFTITDYNGLDPELGTGIDYSLYPRPRVFSVGLNVNL</sequence>
<evidence type="ECO:0000259" key="11">
    <source>
        <dbReference type="Pfam" id="PF00593"/>
    </source>
</evidence>
<dbReference type="Proteomes" id="UP001476807">
    <property type="component" value="Unassembled WGS sequence"/>
</dbReference>
<keyword evidence="14" id="KW-1185">Reference proteome</keyword>
<dbReference type="Pfam" id="PF07715">
    <property type="entry name" value="Plug"/>
    <property type="match status" value="1"/>
</dbReference>
<dbReference type="PROSITE" id="PS52016">
    <property type="entry name" value="TONB_DEPENDENT_REC_3"/>
    <property type="match status" value="1"/>
</dbReference>
<dbReference type="InterPro" id="IPR039426">
    <property type="entry name" value="TonB-dep_rcpt-like"/>
</dbReference>
<evidence type="ECO:0000256" key="2">
    <source>
        <dbReference type="ARBA" id="ARBA00022448"/>
    </source>
</evidence>
<feature type="domain" description="TonB-dependent receptor-like beta-barrel" evidence="11">
    <location>
        <begin position="419"/>
        <end position="878"/>
    </location>
</feature>
<name>A0ABV1RTX8_9BACT</name>
<evidence type="ECO:0000256" key="9">
    <source>
        <dbReference type="RuleBase" id="RU003357"/>
    </source>
</evidence>